<evidence type="ECO:0000313" key="4">
    <source>
        <dbReference type="Proteomes" id="UP000006310"/>
    </source>
</evidence>
<name>J7R918_HUIN7</name>
<gene>
    <name evidence="3" type="primary">KNAG0G03080</name>
    <name evidence="3" type="ordered locus">KNAG_0G03080</name>
</gene>
<feature type="transmembrane region" description="Helical" evidence="2">
    <location>
        <begin position="33"/>
        <end position="57"/>
    </location>
</feature>
<dbReference type="Proteomes" id="UP000006310">
    <property type="component" value="Chromosome 7"/>
</dbReference>
<dbReference type="GO" id="GO:0005783">
    <property type="term" value="C:endoplasmic reticulum"/>
    <property type="evidence" value="ECO:0007669"/>
    <property type="project" value="TreeGrafter"/>
</dbReference>
<keyword evidence="2" id="KW-0472">Membrane</keyword>
<dbReference type="HOGENOM" id="CLU_045029_0_0_1"/>
<accession>J7R918</accession>
<feature type="compositionally biased region" description="Basic and acidic residues" evidence="1">
    <location>
        <begin position="345"/>
        <end position="354"/>
    </location>
</feature>
<dbReference type="GO" id="GO:0036149">
    <property type="term" value="P:phosphatidylinositol acyl-chain remodeling"/>
    <property type="evidence" value="ECO:0007669"/>
    <property type="project" value="TreeGrafter"/>
</dbReference>
<dbReference type="eggNOG" id="ENOG502QWMQ">
    <property type="taxonomic scope" value="Eukaryota"/>
</dbReference>
<organism evidence="3 4">
    <name type="scientific">Huiozyma naganishii (strain ATCC MYA-139 / BCRC 22969 / CBS 8797 / KCTC 17520 / NBRC 10181 / NCYC 3082 / Yp74L-3)</name>
    <name type="common">Yeast</name>
    <name type="synonym">Kazachstania naganishii</name>
    <dbReference type="NCBI Taxonomy" id="1071383"/>
    <lineage>
        <taxon>Eukaryota</taxon>
        <taxon>Fungi</taxon>
        <taxon>Dikarya</taxon>
        <taxon>Ascomycota</taxon>
        <taxon>Saccharomycotina</taxon>
        <taxon>Saccharomycetes</taxon>
        <taxon>Saccharomycetales</taxon>
        <taxon>Saccharomycetaceae</taxon>
        <taxon>Huiozyma</taxon>
    </lineage>
</organism>
<sequence length="466" mass="54131">MGVLEFLQIHVLGTNYNWSGWNFRQWIFFSDTLLRIGVIVSTYYLLVVMQTVITFFVNCPITARAKNRVYGWIQPLPLVGNSIIGWARRVDDFVSVRLLDIINQMIKISRLLVQVIFIRSTFGKNENVVVFPTEESEEMMLFRQQKILTTLLIANHRSINDYILINYLILQGTGFLDPQTSLVSIAKRCWTDESFEFPEVEFLSWGTAINLPNLQFFKNLLLRDETVYVSKEDIKAELETGPNKIFALFPEVNILTTEISMMQRKLNDQYFPHVKKFYNVLYPRFPTFINTIRTFSELCFPKGGGDKKQHLSNSIKKIAGARKLIAGETVGTRTETNLSISEDNSNTRDKPAPKIERPAQINSYFYDITIVYYRPVLLENAHDHDRGKLKTVDGFQLEETIPSFLELLALPCDKTSSPVIVMVDVKRYEIESLLSLKNKKLEKWLELQWERKEERISQINSKIKLR</sequence>
<dbReference type="OrthoDB" id="189226at2759"/>
<dbReference type="AlphaFoldDB" id="J7R918"/>
<dbReference type="RefSeq" id="XP_022465611.1">
    <property type="nucleotide sequence ID" value="XM_022609190.1"/>
</dbReference>
<evidence type="ECO:0000313" key="3">
    <source>
        <dbReference type="EMBL" id="CCK71365.1"/>
    </source>
</evidence>
<keyword evidence="2" id="KW-1133">Transmembrane helix</keyword>
<proteinExistence type="predicted"/>
<evidence type="ECO:0000256" key="1">
    <source>
        <dbReference type="SAM" id="MobiDB-lite"/>
    </source>
</evidence>
<reference evidence="4" key="2">
    <citation type="submission" date="2012-08" db="EMBL/GenBank/DDBJ databases">
        <title>Genome sequence of Kazachstania naganishii.</title>
        <authorList>
            <person name="Gordon J.L."/>
            <person name="Armisen D."/>
            <person name="Proux-Wera E."/>
            <person name="OhEigeartaigh S.S."/>
            <person name="Byrne K.P."/>
            <person name="Wolfe K.H."/>
        </authorList>
    </citation>
    <scope>NUCLEOTIDE SEQUENCE [LARGE SCALE GENOMIC DNA]</scope>
    <source>
        <strain evidence="4">ATCC MYA-139 / BCRC 22969 / CBS 8797 / CCRC 22969 / KCTC 17520 / NBRC 10181 / NCYC 3082</strain>
    </source>
</reference>
<dbReference type="GeneID" id="34527089"/>
<evidence type="ECO:0008006" key="5">
    <source>
        <dbReference type="Google" id="ProtNLM"/>
    </source>
</evidence>
<dbReference type="PANTHER" id="PTHR10983:SF70">
    <property type="entry name" value="PROTEIN MUM3"/>
    <property type="match status" value="1"/>
</dbReference>
<dbReference type="OMA" id="WLENRWI"/>
<protein>
    <recommendedName>
        <fullName evidence="5">Phospholipid/glycerol acyltransferase domain-containing protein</fullName>
    </recommendedName>
</protein>
<dbReference type="PANTHER" id="PTHR10983">
    <property type="entry name" value="1-ACYLGLYCEROL-3-PHOSPHATE ACYLTRANSFERASE-RELATED"/>
    <property type="match status" value="1"/>
</dbReference>
<feature type="region of interest" description="Disordered" evidence="1">
    <location>
        <begin position="335"/>
        <end position="354"/>
    </location>
</feature>
<feature type="compositionally biased region" description="Polar residues" evidence="1">
    <location>
        <begin position="335"/>
        <end position="344"/>
    </location>
</feature>
<dbReference type="STRING" id="1071383.J7R918"/>
<reference evidence="3 4" key="1">
    <citation type="journal article" date="2011" name="Proc. Natl. Acad. Sci. U.S.A.">
        <title>Evolutionary erosion of yeast sex chromosomes by mating-type switching accidents.</title>
        <authorList>
            <person name="Gordon J.L."/>
            <person name="Armisen D."/>
            <person name="Proux-Wera E."/>
            <person name="Oheigeartaigh S.S."/>
            <person name="Byrne K.P."/>
            <person name="Wolfe K.H."/>
        </authorList>
    </citation>
    <scope>NUCLEOTIDE SEQUENCE [LARGE SCALE GENOMIC DNA]</scope>
    <source>
        <strain evidence="4">ATCC MYA-139 / BCRC 22969 / CBS 8797 / CCRC 22969 / KCTC 17520 / NBRC 10181 / NCYC 3082</strain>
    </source>
</reference>
<dbReference type="KEGG" id="kng:KNAG_0G03080"/>
<evidence type="ECO:0000256" key="2">
    <source>
        <dbReference type="SAM" id="Phobius"/>
    </source>
</evidence>
<dbReference type="EMBL" id="HE978320">
    <property type="protein sequence ID" value="CCK71365.1"/>
    <property type="molecule type" value="Genomic_DNA"/>
</dbReference>
<dbReference type="GO" id="GO:0016746">
    <property type="term" value="F:acyltransferase activity"/>
    <property type="evidence" value="ECO:0007669"/>
    <property type="project" value="TreeGrafter"/>
</dbReference>
<keyword evidence="2" id="KW-0812">Transmembrane</keyword>
<keyword evidence="4" id="KW-1185">Reference proteome</keyword>